<organism evidence="7 8">
    <name type="scientific">Sinomonas atrocyanea</name>
    <dbReference type="NCBI Taxonomy" id="37927"/>
    <lineage>
        <taxon>Bacteria</taxon>
        <taxon>Bacillati</taxon>
        <taxon>Actinomycetota</taxon>
        <taxon>Actinomycetes</taxon>
        <taxon>Micrococcales</taxon>
        <taxon>Micrococcaceae</taxon>
        <taxon>Sinomonas</taxon>
    </lineage>
</organism>
<feature type="transmembrane region" description="Helical" evidence="5">
    <location>
        <begin position="329"/>
        <end position="348"/>
    </location>
</feature>
<feature type="transmembrane region" description="Helical" evidence="5">
    <location>
        <begin position="299"/>
        <end position="322"/>
    </location>
</feature>
<evidence type="ECO:0000256" key="1">
    <source>
        <dbReference type="ARBA" id="ARBA00004651"/>
    </source>
</evidence>
<dbReference type="InterPro" id="IPR020846">
    <property type="entry name" value="MFS_dom"/>
</dbReference>
<dbReference type="PANTHER" id="PTHR23508:SF10">
    <property type="entry name" value="CARBOXYLIC ACID TRANSPORTER PROTEIN HOMOLOG"/>
    <property type="match status" value="1"/>
</dbReference>
<dbReference type="PANTHER" id="PTHR23508">
    <property type="entry name" value="CARBOXYLIC ACID TRANSPORTER PROTEIN HOMOLOG"/>
    <property type="match status" value="1"/>
</dbReference>
<evidence type="ECO:0000256" key="5">
    <source>
        <dbReference type="SAM" id="Phobius"/>
    </source>
</evidence>
<dbReference type="EMBL" id="CP014518">
    <property type="protein sequence ID" value="AMM31589.1"/>
    <property type="molecule type" value="Genomic_DNA"/>
</dbReference>
<dbReference type="OrthoDB" id="4008739at2"/>
<keyword evidence="2 5" id="KW-0812">Transmembrane</keyword>
<evidence type="ECO:0000259" key="6">
    <source>
        <dbReference type="PROSITE" id="PS50850"/>
    </source>
</evidence>
<dbReference type="GO" id="GO:0005886">
    <property type="term" value="C:plasma membrane"/>
    <property type="evidence" value="ECO:0007669"/>
    <property type="project" value="UniProtKB-SubCell"/>
</dbReference>
<feature type="transmembrane region" description="Helical" evidence="5">
    <location>
        <begin position="116"/>
        <end position="138"/>
    </location>
</feature>
<feature type="transmembrane region" description="Helical" evidence="5">
    <location>
        <begin position="93"/>
        <end position="110"/>
    </location>
</feature>
<dbReference type="InterPro" id="IPR036259">
    <property type="entry name" value="MFS_trans_sf"/>
</dbReference>
<dbReference type="Gene3D" id="1.20.1250.20">
    <property type="entry name" value="MFS general substrate transporter like domains"/>
    <property type="match status" value="1"/>
</dbReference>
<dbReference type="CDD" id="cd17316">
    <property type="entry name" value="MFS_SV2_like"/>
    <property type="match status" value="1"/>
</dbReference>
<protein>
    <submittedName>
        <fullName evidence="7">MFS transporter</fullName>
    </submittedName>
</protein>
<feature type="transmembrane region" description="Helical" evidence="5">
    <location>
        <begin position="65"/>
        <end position="86"/>
    </location>
</feature>
<keyword evidence="8" id="KW-1185">Reference proteome</keyword>
<evidence type="ECO:0000256" key="3">
    <source>
        <dbReference type="ARBA" id="ARBA00022989"/>
    </source>
</evidence>
<dbReference type="RefSeq" id="WP_066495779.1">
    <property type="nucleotide sequence ID" value="NZ_BJMO01000101.1"/>
</dbReference>
<evidence type="ECO:0000313" key="8">
    <source>
        <dbReference type="Proteomes" id="UP000070134"/>
    </source>
</evidence>
<dbReference type="PROSITE" id="PS50850">
    <property type="entry name" value="MFS"/>
    <property type="match status" value="1"/>
</dbReference>
<dbReference type="KEGG" id="satk:SA2016_0901"/>
<evidence type="ECO:0000256" key="2">
    <source>
        <dbReference type="ARBA" id="ARBA00022692"/>
    </source>
</evidence>
<feature type="transmembrane region" description="Helical" evidence="5">
    <location>
        <begin position="264"/>
        <end position="293"/>
    </location>
</feature>
<feature type="transmembrane region" description="Helical" evidence="5">
    <location>
        <begin position="354"/>
        <end position="373"/>
    </location>
</feature>
<proteinExistence type="predicted"/>
<sequence>MTQVTIRNANDVVSYINNHPTGSQRGRIIAWVALGSIFIDAYDFTSLSLGIGSLKSEFSPNATELGLLTASIAIGAFLGAIAGGWLVDRLGRYKLLILDLLLFVVAAVAAGLSPNIWALIFFRFLLGIGVGIDMPAALSLISEFSRTREKGRSVNLWQLLWYAATVLSALITLPIIGLAGGNHLWRWAVGLGAVPALIVLILRLVYADESPMWAAKHLGLKDAVDVLRKSFSDDFIIEEKDAPAAVKRVQVLEIFRGKYLVRTFISCLVSCFQAIQYFGVAFYIPLVIGAILGKDITQVVIGTMIINVFGLIGGGTQALATWKLGMRRLTIIGCSICIVALLLLGIIPQTASPYLIGAMLALFIFGHSFGPGAQGKSYAALSFPTNLRGVGTGAAEAASRVGSIVGFFFFPILIATAGVNGTMLWFILVPGIMLISLALTRWDPARVDVDAEAGQTTPTGVLTEGLRLP</sequence>
<feature type="transmembrane region" description="Helical" evidence="5">
    <location>
        <begin position="185"/>
        <end position="206"/>
    </location>
</feature>
<feature type="transmembrane region" description="Helical" evidence="5">
    <location>
        <begin position="159"/>
        <end position="179"/>
    </location>
</feature>
<reference evidence="7 8" key="1">
    <citation type="submission" date="2016-02" db="EMBL/GenBank/DDBJ databases">
        <title>Complete genome of Sinomonas atrocyanea KCTC 3377.</title>
        <authorList>
            <person name="Kim K.M."/>
        </authorList>
    </citation>
    <scope>NUCLEOTIDE SEQUENCE [LARGE SCALE GENOMIC DNA]</scope>
    <source>
        <strain evidence="7 8">KCTC 3377</strain>
    </source>
</reference>
<name>A0A126ZWM6_9MICC</name>
<dbReference type="PATRIC" id="fig|37927.3.peg.931"/>
<accession>A0A126ZWM6</accession>
<dbReference type="AlphaFoldDB" id="A0A126ZWM6"/>
<comment type="subcellular location">
    <subcellularLocation>
        <location evidence="1">Cell membrane</location>
        <topology evidence="1">Multi-pass membrane protein</topology>
    </subcellularLocation>
</comment>
<evidence type="ECO:0000256" key="4">
    <source>
        <dbReference type="ARBA" id="ARBA00023136"/>
    </source>
</evidence>
<dbReference type="InterPro" id="IPR005828">
    <property type="entry name" value="MFS_sugar_transport-like"/>
</dbReference>
<dbReference type="Pfam" id="PF00083">
    <property type="entry name" value="Sugar_tr"/>
    <property type="match status" value="1"/>
</dbReference>
<dbReference type="GO" id="GO:0046943">
    <property type="term" value="F:carboxylic acid transmembrane transporter activity"/>
    <property type="evidence" value="ECO:0007669"/>
    <property type="project" value="TreeGrafter"/>
</dbReference>
<dbReference type="Proteomes" id="UP000070134">
    <property type="component" value="Chromosome"/>
</dbReference>
<dbReference type="InterPro" id="IPR005829">
    <property type="entry name" value="Sugar_transporter_CS"/>
</dbReference>
<feature type="domain" description="Major facilitator superfamily (MFS) profile" evidence="6">
    <location>
        <begin position="29"/>
        <end position="448"/>
    </location>
</feature>
<feature type="transmembrane region" description="Helical" evidence="5">
    <location>
        <begin position="28"/>
        <end position="45"/>
    </location>
</feature>
<evidence type="ECO:0000313" key="7">
    <source>
        <dbReference type="EMBL" id="AMM31589.1"/>
    </source>
</evidence>
<dbReference type="STRING" id="37927.SA2016_0901"/>
<keyword evidence="3 5" id="KW-1133">Transmembrane helix</keyword>
<dbReference type="PROSITE" id="PS00217">
    <property type="entry name" value="SUGAR_TRANSPORT_2"/>
    <property type="match status" value="1"/>
</dbReference>
<dbReference type="SUPFAM" id="SSF103473">
    <property type="entry name" value="MFS general substrate transporter"/>
    <property type="match status" value="1"/>
</dbReference>
<keyword evidence="4 5" id="KW-0472">Membrane</keyword>
<gene>
    <name evidence="7" type="ORF">SA2016_0901</name>
</gene>